<dbReference type="InterPro" id="IPR006558">
    <property type="entry name" value="LamG-like"/>
</dbReference>
<dbReference type="Pfam" id="PF13517">
    <property type="entry name" value="FG-GAP_3"/>
    <property type="match status" value="3"/>
</dbReference>
<dbReference type="EMBL" id="FWYC01000025">
    <property type="protein sequence ID" value="SMD25203.1"/>
    <property type="molecule type" value="Genomic_DNA"/>
</dbReference>
<dbReference type="eggNOG" id="COG2755">
    <property type="taxonomic scope" value="Bacteria"/>
</dbReference>
<protein>
    <submittedName>
        <fullName evidence="5">Repeat domain-containing protein</fullName>
    </submittedName>
</protein>
<dbReference type="SMART" id="SM00560">
    <property type="entry name" value="LamGL"/>
    <property type="match status" value="2"/>
</dbReference>
<evidence type="ECO:0000256" key="2">
    <source>
        <dbReference type="ARBA" id="ARBA00023157"/>
    </source>
</evidence>
<dbReference type="eggNOG" id="COG3534">
    <property type="taxonomic scope" value="Bacteria"/>
</dbReference>
<dbReference type="SUPFAM" id="SSF49899">
    <property type="entry name" value="Concanavalin A-like lectins/glucanases"/>
    <property type="match status" value="2"/>
</dbReference>
<dbReference type="InterPro" id="IPR028994">
    <property type="entry name" value="Integrin_alpha_N"/>
</dbReference>
<dbReference type="Pfam" id="PF13385">
    <property type="entry name" value="Laminin_G_3"/>
    <property type="match status" value="2"/>
</dbReference>
<dbReference type="InterPro" id="IPR013320">
    <property type="entry name" value="ConA-like_dom_sf"/>
</dbReference>
<evidence type="ECO:0000256" key="1">
    <source>
        <dbReference type="ARBA" id="ARBA00022729"/>
    </source>
</evidence>
<evidence type="ECO:0000313" key="5">
    <source>
        <dbReference type="EMBL" id="SMD25203.1"/>
    </source>
</evidence>
<feature type="region of interest" description="Disordered" evidence="3">
    <location>
        <begin position="542"/>
        <end position="575"/>
    </location>
</feature>
<dbReference type="eggNOG" id="COG3271">
    <property type="taxonomic scope" value="Bacteria"/>
</dbReference>
<sequence>MAQGFVLRVFLSFAVVVAVLVVPARGSAAEPECVDVQPTEPAAVEMASRCGRRVEILASRSESEQTFAKPGGGYTTEQSVEPRWARKDDGSWARVDTELRLTGAVVRPVAAVLPVEFSAGGTGPAALLRDGDRELSITWPLGPLPKPVLSGSSATYAEVLPGVDLKLTASPKGFSETLVVKNREAADNENLAKVTFGFAASGVTTHAAGGGLEAKDASGRVVFASPTPMMWDSSGQGVPGVSAKAVFDEPRRTAAMPVSVANGEISVVPDAAMLKHTATRYPVMIDPSWTGHVRGNEWTLVSSKEPGDAFWQGRNNRGEDYLFNSGVIGSAGTGLTCDSVSQTGTCLSPTYNVRSYFRMDLSAVKGKDITGASFRIEQKWSFTCSPNSDATVRVTNWFDGTTTWNNQPGWLWGDPWASTKPANRKHGAEHGCAGPGDVEFPLTGAVAHGASQNWDWVNVVLHVDEGTVKSWKRFNPGSAVLAIDYNSIPNTPDPVTVDGKACATGADRPAVPTATPTIRGRVSDPDGSDTMKARFEWRRIRPNGTHGPITSLESTPWGNGTTAEQTIPKSDSTLTTGVVEGTDTLVGTGDWDNDGKPDLIYRDLDGYLYMMPTVETPAGWRSGDRVQIGLGWGGYTIAGLADWDKDGKTDIVAREDATGRLLLYPGEGKRGPSAIPPVSIGDGWGGYTFAGVADYDRDGKQDVIARDSGNVLWLYPGDGNRAQPTAERVSLGAGWNGFTYYGVVDRTGDGAPDIIAEVSDNLWLYKGLGARTPQAGDYVRWQIGTGWQGASARTIADYNGDGAPDVVAKVRWSDSWYLYPGVIGTTLGGDPWVIAARGITTGNYAYRMTASDGRLWGPASGWCEFTVDTTAPDAPSFSSSVYKTSGCPAEGCGSLGVADTFTFSSASADVVKYRWGFHDQPATEIAAGTTARWTPPSAGPKILVVDAIDKAGNSTRRKFQFTVAGPKPHKAEWFAGDDPSLDGTGNGHDLTLTGLDPSRVGRTVGGQMSVGFNGTTAAGATTAKVLDTSKGFSVSAWVRLSNDTASRTVVSQQGSATSAFRLGYDSGARKWTFSLAENDTTSAAQKTAVSDAPAVQGVWTHLTGTYDDLSREVRLYVNGALQRQIALLGSAAGFNAGGQVWIGKALRNSVAVEPWQGELAKVRAWTRTITPQESLELGDAKLNGSDVGWWQFNDGSGDTAVDSSPYGRDLTLNLAGGAKWGPAGPSDPDGASLELNGASSFASTNDAVLNTDQSFSVDVWARVNGTGTPRTVLVQHGPSTVDPFALKYDGAQWSAEMPNSPTNPTTWWRAKADASAGTWTHLVVVYDASARTLKLSAGVQGAPVALKSTVAGVVGWNSTGVLSVGRGSAGEYFNGNIDDLRVWQGALAAAPLESTTRKGSSISGDRNDEIISVQSDGFVNAHLNVNGEYPSSAQHIGSGWSKDRTWFADIDGDGKSEIIGVESDGRIKAFKNVNGMNGFPYVDQYFIGTAPGDTKRIKFADIDGDGRDDRISLDDDGRVRVYRNLFGMNEVGQSTAFSTTPVIVKVTGAAPEAIRFADIDGDGRAEFITVNPDERTTVWAHRNLGGLGYGTYDTPQEIGSGWTPDRTFFADITGDGKAEIIAVRPDSSVWSYTNHNGLTSFPYADPNRVGLGWTDPSRVFFS</sequence>
<evidence type="ECO:0000313" key="6">
    <source>
        <dbReference type="Proteomes" id="UP000192840"/>
    </source>
</evidence>
<proteinExistence type="predicted"/>
<feature type="region of interest" description="Disordered" evidence="3">
    <location>
        <begin position="506"/>
        <end position="529"/>
    </location>
</feature>
<gene>
    <name evidence="5" type="ORF">SAMN05660733_08042</name>
</gene>
<feature type="compositionally biased region" description="Polar residues" evidence="3">
    <location>
        <begin position="551"/>
        <end position="575"/>
    </location>
</feature>
<organism evidence="5 6">
    <name type="scientific">Lentzea albidocapillata</name>
    <dbReference type="NCBI Taxonomy" id="40571"/>
    <lineage>
        <taxon>Bacteria</taxon>
        <taxon>Bacillati</taxon>
        <taxon>Actinomycetota</taxon>
        <taxon>Actinomycetes</taxon>
        <taxon>Pseudonocardiales</taxon>
        <taxon>Pseudonocardiaceae</taxon>
        <taxon>Lentzea</taxon>
    </lineage>
</organism>
<keyword evidence="1" id="KW-0732">Signal</keyword>
<dbReference type="PANTHER" id="PTHR44103:SF1">
    <property type="entry name" value="PROPROTEIN CONVERTASE P"/>
    <property type="match status" value="1"/>
</dbReference>
<dbReference type="Gene3D" id="2.60.120.200">
    <property type="match status" value="2"/>
</dbReference>
<name>A0A1W2FTK3_9PSEU</name>
<evidence type="ECO:0000259" key="4">
    <source>
        <dbReference type="SMART" id="SM00560"/>
    </source>
</evidence>
<feature type="domain" description="LamG-like jellyroll fold" evidence="4">
    <location>
        <begin position="1253"/>
        <end position="1390"/>
    </location>
</feature>
<dbReference type="InterPro" id="IPR013517">
    <property type="entry name" value="FG-GAP"/>
</dbReference>
<keyword evidence="2" id="KW-1015">Disulfide bond</keyword>
<reference evidence="6" key="1">
    <citation type="submission" date="2017-04" db="EMBL/GenBank/DDBJ databases">
        <authorList>
            <person name="Varghese N."/>
            <person name="Submissions S."/>
        </authorList>
    </citation>
    <scope>NUCLEOTIDE SEQUENCE [LARGE SCALE GENOMIC DNA]</scope>
    <source>
        <strain evidence="6">DSM 44073</strain>
    </source>
</reference>
<accession>A0A1W2FTK3</accession>
<keyword evidence="6" id="KW-1185">Reference proteome</keyword>
<dbReference type="Gene3D" id="2.130.10.130">
    <property type="entry name" value="Integrin alpha, N-terminal"/>
    <property type="match status" value="1"/>
</dbReference>
<dbReference type="STRING" id="40571.SAMN05660733_08042"/>
<dbReference type="SUPFAM" id="SSF69318">
    <property type="entry name" value="Integrin alpha N-terminal domain"/>
    <property type="match status" value="2"/>
</dbReference>
<feature type="domain" description="LamG-like jellyroll fold" evidence="4">
    <location>
        <begin position="1030"/>
        <end position="1172"/>
    </location>
</feature>
<dbReference type="PANTHER" id="PTHR44103">
    <property type="entry name" value="PROPROTEIN CONVERTASE P"/>
    <property type="match status" value="1"/>
</dbReference>
<dbReference type="NCBIfam" id="NF033679">
    <property type="entry name" value="DNRLRE_dom"/>
    <property type="match status" value="1"/>
</dbReference>
<evidence type="ECO:0000256" key="3">
    <source>
        <dbReference type="SAM" id="MobiDB-lite"/>
    </source>
</evidence>
<dbReference type="Proteomes" id="UP000192840">
    <property type="component" value="Unassembled WGS sequence"/>
</dbReference>